<accession>A0A1G9XNQ3</accession>
<protein>
    <submittedName>
        <fullName evidence="1">Uncharacterized protein</fullName>
    </submittedName>
</protein>
<gene>
    <name evidence="1" type="ORF">SAMN05421813_13155</name>
</gene>
<dbReference type="AlphaFoldDB" id="A0A1G9XNQ3"/>
<evidence type="ECO:0000313" key="2">
    <source>
        <dbReference type="Proteomes" id="UP000199226"/>
    </source>
</evidence>
<keyword evidence="2" id="KW-1185">Reference proteome</keyword>
<dbReference type="STRING" id="990371.SAMN05421813_13155"/>
<name>A0A1G9XNQ3_9SPHI</name>
<reference evidence="2" key="1">
    <citation type="submission" date="2016-10" db="EMBL/GenBank/DDBJ databases">
        <authorList>
            <person name="Varghese N."/>
            <person name="Submissions S."/>
        </authorList>
    </citation>
    <scope>NUCLEOTIDE SEQUENCE [LARGE SCALE GENOMIC DNA]</scope>
    <source>
        <strain evidence="2">DSM 24536</strain>
    </source>
</reference>
<dbReference type="Proteomes" id="UP000199226">
    <property type="component" value="Unassembled WGS sequence"/>
</dbReference>
<organism evidence="1 2">
    <name type="scientific">Daejeonella rubra</name>
    <dbReference type="NCBI Taxonomy" id="990371"/>
    <lineage>
        <taxon>Bacteria</taxon>
        <taxon>Pseudomonadati</taxon>
        <taxon>Bacteroidota</taxon>
        <taxon>Sphingobacteriia</taxon>
        <taxon>Sphingobacteriales</taxon>
        <taxon>Sphingobacteriaceae</taxon>
        <taxon>Daejeonella</taxon>
    </lineage>
</organism>
<sequence>MVIHLQKDESGRRKGVWYEGLSEWTTADQIEDLKDYI</sequence>
<proteinExistence type="predicted"/>
<dbReference type="EMBL" id="FNHH01000031">
    <property type="protein sequence ID" value="SDM98370.1"/>
    <property type="molecule type" value="Genomic_DNA"/>
</dbReference>
<evidence type="ECO:0000313" key="1">
    <source>
        <dbReference type="EMBL" id="SDM98370.1"/>
    </source>
</evidence>